<sequence length="190" mass="21512">MSGLLIFFIVLAIPAVFGVFIFNQLVTLKHNVGKAWSNIDILLKQRHDELPKLVETCKQYMQFEQETLEKVMQARSQVASARASHNIPALGQAEGALRLGLGNLFAVAEAYPELKSNETFQHLQARITGLENAIADRREFYNDSVNVNNVRVEQFPDTLVARLFGFRQFSLLRFAAEEKTDVDLKPLFNT</sequence>
<keyword evidence="3" id="KW-0812">Transmembrane</keyword>
<evidence type="ECO:0000256" key="3">
    <source>
        <dbReference type="ARBA" id="ARBA00022692"/>
    </source>
</evidence>
<dbReference type="PANTHER" id="PTHR34478:SF1">
    <property type="entry name" value="PROTEIN LEMA"/>
    <property type="match status" value="1"/>
</dbReference>
<comment type="similarity">
    <text evidence="2">Belongs to the LemA family.</text>
</comment>
<reference evidence="6 7" key="1">
    <citation type="submission" date="2019-09" db="EMBL/GenBank/DDBJ databases">
        <title>H2 Metabolism Revealed by Metagenomic Analysis in Subglacial Sediment of East Antarctica.</title>
        <authorList>
            <person name="Yang Z."/>
            <person name="Zhang Y."/>
            <person name="Lv Y."/>
            <person name="Yan W."/>
            <person name="Xiao X."/>
            <person name="Sun B."/>
            <person name="Ma H."/>
        </authorList>
    </citation>
    <scope>NUCLEOTIDE SEQUENCE [LARGE SCALE GENOMIC DNA]</scope>
    <source>
        <strain evidence="6">Bin2_2</strain>
    </source>
</reference>
<keyword evidence="5" id="KW-0472">Membrane</keyword>
<evidence type="ECO:0000313" key="7">
    <source>
        <dbReference type="Proteomes" id="UP000483432"/>
    </source>
</evidence>
<dbReference type="GO" id="GO:0016020">
    <property type="term" value="C:membrane"/>
    <property type="evidence" value="ECO:0007669"/>
    <property type="project" value="UniProtKB-SubCell"/>
</dbReference>
<dbReference type="PANTHER" id="PTHR34478">
    <property type="entry name" value="PROTEIN LEMA"/>
    <property type="match status" value="1"/>
</dbReference>
<proteinExistence type="inferred from homology"/>
<evidence type="ECO:0000313" key="6">
    <source>
        <dbReference type="EMBL" id="NDP49330.1"/>
    </source>
</evidence>
<gene>
    <name evidence="6" type="ORF">GZ085_13280</name>
</gene>
<dbReference type="EMBL" id="JAAFGW010000250">
    <property type="protein sequence ID" value="NDP49330.1"/>
    <property type="molecule type" value="Genomic_DNA"/>
</dbReference>
<dbReference type="InterPro" id="IPR007156">
    <property type="entry name" value="MamQ_LemA"/>
</dbReference>
<comment type="subcellular location">
    <subcellularLocation>
        <location evidence="1">Membrane</location>
        <topology evidence="1">Single-pass membrane protein</topology>
    </subcellularLocation>
</comment>
<organism evidence="6 7">
    <name type="scientific">Sulfuriferula multivorans</name>
    <dbReference type="NCBI Taxonomy" id="1559896"/>
    <lineage>
        <taxon>Bacteria</taxon>
        <taxon>Pseudomonadati</taxon>
        <taxon>Pseudomonadota</taxon>
        <taxon>Betaproteobacteria</taxon>
        <taxon>Nitrosomonadales</taxon>
        <taxon>Sulfuricellaceae</taxon>
        <taxon>Sulfuriferula</taxon>
    </lineage>
</organism>
<dbReference type="Proteomes" id="UP000483432">
    <property type="component" value="Unassembled WGS sequence"/>
</dbReference>
<dbReference type="Gene3D" id="1.20.1440.20">
    <property type="entry name" value="LemA-like domain"/>
    <property type="match status" value="1"/>
</dbReference>
<name>A0A7C9P9E4_9PROT</name>
<protein>
    <submittedName>
        <fullName evidence="6">LemA family protein</fullName>
    </submittedName>
</protein>
<evidence type="ECO:0000256" key="1">
    <source>
        <dbReference type="ARBA" id="ARBA00004167"/>
    </source>
</evidence>
<evidence type="ECO:0000256" key="5">
    <source>
        <dbReference type="ARBA" id="ARBA00023136"/>
    </source>
</evidence>
<comment type="caution">
    <text evidence="6">The sequence shown here is derived from an EMBL/GenBank/DDBJ whole genome shotgun (WGS) entry which is preliminary data.</text>
</comment>
<keyword evidence="4" id="KW-1133">Transmembrane helix</keyword>
<evidence type="ECO:0000256" key="4">
    <source>
        <dbReference type="ARBA" id="ARBA00022989"/>
    </source>
</evidence>
<accession>A0A7C9P9E4</accession>
<dbReference type="SUPFAM" id="SSF140478">
    <property type="entry name" value="LemA-like"/>
    <property type="match status" value="1"/>
</dbReference>
<dbReference type="AlphaFoldDB" id="A0A7C9P9E4"/>
<evidence type="ECO:0000256" key="2">
    <source>
        <dbReference type="ARBA" id="ARBA00008854"/>
    </source>
</evidence>
<dbReference type="InterPro" id="IPR023353">
    <property type="entry name" value="LemA-like_dom_sf"/>
</dbReference>
<dbReference type="Pfam" id="PF04011">
    <property type="entry name" value="LemA"/>
    <property type="match status" value="1"/>
</dbReference>